<accession>A0A2G9UL45</accession>
<evidence type="ECO:0000256" key="1">
    <source>
        <dbReference type="SAM" id="MobiDB-lite"/>
    </source>
</evidence>
<proteinExistence type="predicted"/>
<reference evidence="2 3" key="1">
    <citation type="submission" date="2015-09" db="EMBL/GenBank/DDBJ databases">
        <title>Draft genome of the parasitic nematode Teladorsagia circumcincta isolate WARC Sus (inbred).</title>
        <authorList>
            <person name="Mitreva M."/>
        </authorList>
    </citation>
    <scope>NUCLEOTIDE SEQUENCE [LARGE SCALE GENOMIC DNA]</scope>
    <source>
        <strain evidence="2 3">S</strain>
    </source>
</reference>
<dbReference type="EMBL" id="KZ346104">
    <property type="protein sequence ID" value="PIO70947.1"/>
    <property type="molecule type" value="Genomic_DNA"/>
</dbReference>
<dbReference type="Proteomes" id="UP000230423">
    <property type="component" value="Unassembled WGS sequence"/>
</dbReference>
<sequence>LIDRLKEVFQVHWKVNSTHCPAGTYKTGARLAFSLSDVVLFDKTTRLIIERFRYGGSWIDGWVYVKYKGPETDPKNVGVGTYILVAREGDERKNENPITNGKVEGALKGAAQPGFRK</sequence>
<feature type="region of interest" description="Disordered" evidence="1">
    <location>
        <begin position="93"/>
        <end position="117"/>
    </location>
</feature>
<evidence type="ECO:0000313" key="3">
    <source>
        <dbReference type="Proteomes" id="UP000230423"/>
    </source>
</evidence>
<organism evidence="2 3">
    <name type="scientific">Teladorsagia circumcincta</name>
    <name type="common">Brown stomach worm</name>
    <name type="synonym">Ostertagia circumcincta</name>
    <dbReference type="NCBI Taxonomy" id="45464"/>
    <lineage>
        <taxon>Eukaryota</taxon>
        <taxon>Metazoa</taxon>
        <taxon>Ecdysozoa</taxon>
        <taxon>Nematoda</taxon>
        <taxon>Chromadorea</taxon>
        <taxon>Rhabditida</taxon>
        <taxon>Rhabditina</taxon>
        <taxon>Rhabditomorpha</taxon>
        <taxon>Strongyloidea</taxon>
        <taxon>Trichostrongylidae</taxon>
        <taxon>Teladorsagia</taxon>
    </lineage>
</organism>
<dbReference type="AlphaFoldDB" id="A0A2G9UL45"/>
<feature type="non-terminal residue" evidence="2">
    <location>
        <position position="1"/>
    </location>
</feature>
<name>A0A2G9UL45_TELCI</name>
<protein>
    <submittedName>
        <fullName evidence="2">Uncharacterized protein</fullName>
    </submittedName>
</protein>
<keyword evidence="3" id="KW-1185">Reference proteome</keyword>
<gene>
    <name evidence="2" type="ORF">TELCIR_07171</name>
</gene>
<evidence type="ECO:0000313" key="2">
    <source>
        <dbReference type="EMBL" id="PIO70947.1"/>
    </source>
</evidence>